<dbReference type="VEuPathDB" id="FungiDB:VP01_938g5"/>
<sequence length="211" mass="24550">MITHSAAIIKSKYIPADGHQDQYTVNFNTIRAFEEEGEFFYYEIVPSQYQHPNPPKTLKIQSTLSMYHQISHGTCVIAPQNQTDFCKSKFVPFSSISCNKLQGWQIFFCFFLDWTKFRAIVESFGRYCLVKHLEAMIQKCKYRAEDKAASFREAKNWIATHLQELTHGIFSHIVEVLLNNNLPSTAHVRFLYETLLLPTEKPRTITVMKQS</sequence>
<evidence type="ECO:0000259" key="1">
    <source>
        <dbReference type="Pfam" id="PF20515"/>
    </source>
</evidence>
<feature type="domain" description="Tet-like 2OG-Fe(II) oxygenase" evidence="1">
    <location>
        <begin position="112"/>
        <end position="188"/>
    </location>
</feature>
<dbReference type="InterPro" id="IPR046798">
    <property type="entry name" value="2OG-FeII_Oxy_6"/>
</dbReference>
<dbReference type="AlphaFoldDB" id="A0A0L6U7A5"/>
<dbReference type="Pfam" id="PF20515">
    <property type="entry name" value="2OG-FeII_Oxy_6"/>
    <property type="match status" value="1"/>
</dbReference>
<dbReference type="Proteomes" id="UP000037035">
    <property type="component" value="Unassembled WGS sequence"/>
</dbReference>
<evidence type="ECO:0000313" key="3">
    <source>
        <dbReference type="Proteomes" id="UP000037035"/>
    </source>
</evidence>
<gene>
    <name evidence="2" type="ORF">VP01_938g5</name>
</gene>
<evidence type="ECO:0000313" key="2">
    <source>
        <dbReference type="EMBL" id="KNZ44237.1"/>
    </source>
</evidence>
<organism evidence="2 3">
    <name type="scientific">Puccinia sorghi</name>
    <dbReference type="NCBI Taxonomy" id="27349"/>
    <lineage>
        <taxon>Eukaryota</taxon>
        <taxon>Fungi</taxon>
        <taxon>Dikarya</taxon>
        <taxon>Basidiomycota</taxon>
        <taxon>Pucciniomycotina</taxon>
        <taxon>Pucciniomycetes</taxon>
        <taxon>Pucciniales</taxon>
        <taxon>Pucciniaceae</taxon>
        <taxon>Puccinia</taxon>
    </lineage>
</organism>
<keyword evidence="3" id="KW-1185">Reference proteome</keyword>
<reference evidence="2 3" key="1">
    <citation type="submission" date="2015-08" db="EMBL/GenBank/DDBJ databases">
        <title>Next Generation Sequencing and Analysis of the Genome of Puccinia sorghi L Schw, the Causal Agent of Maize Common Rust.</title>
        <authorList>
            <person name="Rochi L."/>
            <person name="Burguener G."/>
            <person name="Darino M."/>
            <person name="Turjanski A."/>
            <person name="Kreff E."/>
            <person name="Dieguez M.J."/>
            <person name="Sacco F."/>
        </authorList>
    </citation>
    <scope>NUCLEOTIDE SEQUENCE [LARGE SCALE GENOMIC DNA]</scope>
    <source>
        <strain evidence="2 3">RO10H11247</strain>
    </source>
</reference>
<proteinExistence type="predicted"/>
<dbReference type="EMBL" id="LAVV01015037">
    <property type="protein sequence ID" value="KNZ44237.1"/>
    <property type="molecule type" value="Genomic_DNA"/>
</dbReference>
<accession>A0A0L6U7A5</accession>
<name>A0A0L6U7A5_9BASI</name>
<comment type="caution">
    <text evidence="2">The sequence shown here is derived from an EMBL/GenBank/DDBJ whole genome shotgun (WGS) entry which is preliminary data.</text>
</comment>
<protein>
    <recommendedName>
        <fullName evidence="1">Tet-like 2OG-Fe(II) oxygenase domain-containing protein</fullName>
    </recommendedName>
</protein>